<dbReference type="RefSeq" id="WP_249290314.1">
    <property type="nucleotide sequence ID" value="NZ_JACRSQ010000098.1"/>
</dbReference>
<gene>
    <name evidence="1" type="ORF">H8730_17410</name>
</gene>
<sequence length="312" mass="33619">FGDIPIFARIQLREYMETGKDAGINKDDPNRDATPVLAGTDINDISTWTVHTLGDSHASFHSEYWKWTLGGETVFMPTFNKNKDSLAADINGTFAGPDGDPTTDNDRYGDYVNYTLGEQKTGSAVYDADADEEDEGEAAVEGVDIETREETHAAKATQNATVLSMAEWKAQGAPRGKYWVYDTDGWAYWAEAIQPGEATGMLLDGIELQKNLTDWYYAIKVTAQFATADDLGSKTDSDGFFQEGMTDDALLLLSGISGNPAVTVRADGDAKIGKTVQFHAVVGAFGEEAADQSVTWAVSGSTSADTVIDTNG</sequence>
<dbReference type="EMBL" id="JACRSQ010000098">
    <property type="protein sequence ID" value="MBC8545304.1"/>
    <property type="molecule type" value="Genomic_DNA"/>
</dbReference>
<reference evidence="1" key="1">
    <citation type="submission" date="2020-08" db="EMBL/GenBank/DDBJ databases">
        <title>Genome public.</title>
        <authorList>
            <person name="Liu C."/>
            <person name="Sun Q."/>
        </authorList>
    </citation>
    <scope>NUCLEOTIDE SEQUENCE</scope>
    <source>
        <strain evidence="1">NSJ-32</strain>
    </source>
</reference>
<comment type="caution">
    <text evidence="1">The sequence shown here is derived from an EMBL/GenBank/DDBJ whole genome shotgun (WGS) entry which is preliminary data.</text>
</comment>
<evidence type="ECO:0000313" key="2">
    <source>
        <dbReference type="Proteomes" id="UP000657006"/>
    </source>
</evidence>
<feature type="non-terminal residue" evidence="1">
    <location>
        <position position="312"/>
    </location>
</feature>
<keyword evidence="2" id="KW-1185">Reference proteome</keyword>
<proteinExistence type="predicted"/>
<organism evidence="1 2">
    <name type="scientific">Bianquea renquensis</name>
    <dbReference type="NCBI Taxonomy" id="2763661"/>
    <lineage>
        <taxon>Bacteria</taxon>
        <taxon>Bacillati</taxon>
        <taxon>Bacillota</taxon>
        <taxon>Clostridia</taxon>
        <taxon>Eubacteriales</taxon>
        <taxon>Bianqueaceae</taxon>
        <taxon>Bianquea</taxon>
    </lineage>
</organism>
<name>A0A926DX85_9FIRM</name>
<protein>
    <submittedName>
        <fullName evidence="1">Uncharacterized protein</fullName>
    </submittedName>
</protein>
<dbReference type="Proteomes" id="UP000657006">
    <property type="component" value="Unassembled WGS sequence"/>
</dbReference>
<feature type="non-terminal residue" evidence="1">
    <location>
        <position position="1"/>
    </location>
</feature>
<dbReference type="AlphaFoldDB" id="A0A926DX85"/>
<evidence type="ECO:0000313" key="1">
    <source>
        <dbReference type="EMBL" id="MBC8545304.1"/>
    </source>
</evidence>
<accession>A0A926DX85</accession>